<protein>
    <submittedName>
        <fullName evidence="2">Uncharacterized protein</fullName>
    </submittedName>
</protein>
<dbReference type="EMBL" id="KI676118">
    <property type="protein sequence ID" value="ETL26881.1"/>
    <property type="molecule type" value="Genomic_DNA"/>
</dbReference>
<name>W2HYG0_PHYNI</name>
<proteinExistence type="predicted"/>
<dbReference type="Proteomes" id="UP000053864">
    <property type="component" value="Unassembled WGS sequence"/>
</dbReference>
<gene>
    <name evidence="2" type="ORF">L916_19508</name>
</gene>
<sequence length="482" mass="53863">HQSHQHSRNIKELLSTTSRLPKASFFNPLRLSQLDYEAAAVFSSEELALLRQLRREQAKAAGQHELRVNHLPNDQVSLGKQLNTGQPKLAESWAECPLVTPIMYNVVVGLNLNKKLNLRRRSYATLAPKIEGISKKEFHQTNKQSFVGTRGLFNFESQGMVDDGATGHEQAFQINLFTALRQMAKFPGKRKAFVRVYDFASHICHGIHPKSPSNLTMRWNALKRAANSNASTKITLKLPPDLLADMRDKRAQPNTNNDAMSTLSGPNTYIYSASVQDTPLAMTALQRTPGLLPCSAPPQLLPSAPDSQSPNSSLTSASKGIHQCSELLTSATEQNCQISQPTPNYQSPQSQDCNQRDPVYIAQEHIDELRKLEQELPNRHGKWTHIYHEYSKLYPDPDSQISVNALRCRLKPQRVPLLKIQHSSVTSLPSAQPTSRKRKATACASCRQRKQRCGDKSGNPHCEIANQTSVGQKELAQFFSLH</sequence>
<dbReference type="GO" id="GO:0008270">
    <property type="term" value="F:zinc ion binding"/>
    <property type="evidence" value="ECO:0007669"/>
    <property type="project" value="InterPro"/>
</dbReference>
<feature type="non-terminal residue" evidence="2">
    <location>
        <position position="1"/>
    </location>
</feature>
<dbReference type="InterPro" id="IPR001138">
    <property type="entry name" value="Zn2Cys6_DnaBD"/>
</dbReference>
<feature type="region of interest" description="Disordered" evidence="1">
    <location>
        <begin position="293"/>
        <end position="320"/>
    </location>
</feature>
<organism evidence="2">
    <name type="scientific">Phytophthora nicotianae</name>
    <name type="common">Potato buckeye rot agent</name>
    <name type="synonym">Phytophthora parasitica</name>
    <dbReference type="NCBI Taxonomy" id="4792"/>
    <lineage>
        <taxon>Eukaryota</taxon>
        <taxon>Sar</taxon>
        <taxon>Stramenopiles</taxon>
        <taxon>Oomycota</taxon>
        <taxon>Peronosporomycetes</taxon>
        <taxon>Peronosporales</taxon>
        <taxon>Peronosporaceae</taxon>
        <taxon>Phytophthora</taxon>
    </lineage>
</organism>
<reference evidence="2" key="1">
    <citation type="submission" date="2013-11" db="EMBL/GenBank/DDBJ databases">
        <title>The Genome Sequence of Phytophthora parasitica CJ05E6.</title>
        <authorList>
            <consortium name="The Broad Institute Genomics Platform"/>
            <person name="Russ C."/>
            <person name="Tyler B."/>
            <person name="Panabieres F."/>
            <person name="Shan W."/>
            <person name="Tripathy S."/>
            <person name="Grunwald N."/>
            <person name="Machado M."/>
            <person name="Johnson C.S."/>
            <person name="Arredondo F."/>
            <person name="Hong C."/>
            <person name="Coffey M."/>
            <person name="Young S.K."/>
            <person name="Zeng Q."/>
            <person name="Gargeya S."/>
            <person name="Fitzgerald M."/>
            <person name="Abouelleil A."/>
            <person name="Alvarado L."/>
            <person name="Chapman S.B."/>
            <person name="Gainer-Dewar J."/>
            <person name="Goldberg J."/>
            <person name="Griggs A."/>
            <person name="Gujja S."/>
            <person name="Hansen M."/>
            <person name="Howarth C."/>
            <person name="Imamovic A."/>
            <person name="Ireland A."/>
            <person name="Larimer J."/>
            <person name="McCowan C."/>
            <person name="Murphy C."/>
            <person name="Pearson M."/>
            <person name="Poon T.W."/>
            <person name="Priest M."/>
            <person name="Roberts A."/>
            <person name="Saif S."/>
            <person name="Shea T."/>
            <person name="Sykes S."/>
            <person name="Wortman J."/>
            <person name="Nusbaum C."/>
            <person name="Birren B."/>
        </authorList>
    </citation>
    <scope>NUCLEOTIDE SEQUENCE [LARGE SCALE GENOMIC DNA]</scope>
    <source>
        <strain evidence="2">CJ05E6</strain>
    </source>
</reference>
<dbReference type="VEuPathDB" id="FungiDB:PPTG_11334"/>
<dbReference type="CDD" id="cd00067">
    <property type="entry name" value="GAL4"/>
    <property type="match status" value="1"/>
</dbReference>
<dbReference type="AlphaFoldDB" id="W2HYG0"/>
<evidence type="ECO:0000256" key="1">
    <source>
        <dbReference type="SAM" id="MobiDB-lite"/>
    </source>
</evidence>
<evidence type="ECO:0000313" key="2">
    <source>
        <dbReference type="EMBL" id="ETL26881.1"/>
    </source>
</evidence>
<feature type="compositionally biased region" description="Polar residues" evidence="1">
    <location>
        <begin position="305"/>
        <end position="318"/>
    </location>
</feature>
<dbReference type="GO" id="GO:0000981">
    <property type="term" value="F:DNA-binding transcription factor activity, RNA polymerase II-specific"/>
    <property type="evidence" value="ECO:0007669"/>
    <property type="project" value="InterPro"/>
</dbReference>
<accession>W2HYG0</accession>